<evidence type="ECO:0000256" key="3">
    <source>
        <dbReference type="RuleBase" id="RU003694"/>
    </source>
</evidence>
<comment type="similarity">
    <text evidence="1 3">Belongs to the thiolase-like superfamily. Beta-ketoacyl-ACP synthases family.</text>
</comment>
<name>A0A2N1PU38_9BACT</name>
<evidence type="ECO:0000256" key="1">
    <source>
        <dbReference type="ARBA" id="ARBA00008467"/>
    </source>
</evidence>
<evidence type="ECO:0000313" key="5">
    <source>
        <dbReference type="EMBL" id="PKK91864.1"/>
    </source>
</evidence>
<dbReference type="SMART" id="SM00825">
    <property type="entry name" value="PKS_KS"/>
    <property type="match status" value="1"/>
</dbReference>
<dbReference type="InterPro" id="IPR000794">
    <property type="entry name" value="Beta-ketoacyl_synthase"/>
</dbReference>
<dbReference type="Proteomes" id="UP000233256">
    <property type="component" value="Unassembled WGS sequence"/>
</dbReference>
<dbReference type="PANTHER" id="PTHR11712">
    <property type="entry name" value="POLYKETIDE SYNTHASE-RELATED"/>
    <property type="match status" value="1"/>
</dbReference>
<dbReference type="GO" id="GO:0005829">
    <property type="term" value="C:cytosol"/>
    <property type="evidence" value="ECO:0007669"/>
    <property type="project" value="TreeGrafter"/>
</dbReference>
<dbReference type="GO" id="GO:0006633">
    <property type="term" value="P:fatty acid biosynthetic process"/>
    <property type="evidence" value="ECO:0007669"/>
    <property type="project" value="TreeGrafter"/>
</dbReference>
<dbReference type="Pfam" id="PF00109">
    <property type="entry name" value="ketoacyl-synt"/>
    <property type="match status" value="1"/>
</dbReference>
<dbReference type="Gene3D" id="3.40.47.10">
    <property type="match status" value="1"/>
</dbReference>
<dbReference type="EMBL" id="PGXC01000001">
    <property type="protein sequence ID" value="PKK91864.1"/>
    <property type="molecule type" value="Genomic_DNA"/>
</dbReference>
<dbReference type="PANTHER" id="PTHR11712:SF336">
    <property type="entry name" value="3-OXOACYL-[ACYL-CARRIER-PROTEIN] SYNTHASE, MITOCHONDRIAL"/>
    <property type="match status" value="1"/>
</dbReference>
<dbReference type="CDD" id="cd00834">
    <property type="entry name" value="KAS_I_II"/>
    <property type="match status" value="1"/>
</dbReference>
<feature type="domain" description="Ketosynthase family 3 (KS3)" evidence="4">
    <location>
        <begin position="7"/>
        <end position="426"/>
    </location>
</feature>
<dbReference type="InterPro" id="IPR014030">
    <property type="entry name" value="Ketoacyl_synth_N"/>
</dbReference>
<keyword evidence="2 3" id="KW-0808">Transferase</keyword>
<comment type="caution">
    <text evidence="5">The sequence shown here is derived from an EMBL/GenBank/DDBJ whole genome shotgun (WGS) entry which is preliminary data.</text>
</comment>
<reference evidence="5 6" key="1">
    <citation type="journal article" date="2017" name="ISME J.">
        <title>Potential for microbial H2 and metal transformations associated with novel bacteria and archaea in deep terrestrial subsurface sediments.</title>
        <authorList>
            <person name="Hernsdorf A.W."/>
            <person name="Amano Y."/>
            <person name="Miyakawa K."/>
            <person name="Ise K."/>
            <person name="Suzuki Y."/>
            <person name="Anantharaman K."/>
            <person name="Probst A."/>
            <person name="Burstein D."/>
            <person name="Thomas B.C."/>
            <person name="Banfield J.F."/>
        </authorList>
    </citation>
    <scope>NUCLEOTIDE SEQUENCE [LARGE SCALE GENOMIC DNA]</scope>
    <source>
        <strain evidence="5">HGW-Wallbacteria-1</strain>
    </source>
</reference>
<evidence type="ECO:0000313" key="6">
    <source>
        <dbReference type="Proteomes" id="UP000233256"/>
    </source>
</evidence>
<dbReference type="InterPro" id="IPR014031">
    <property type="entry name" value="Ketoacyl_synth_C"/>
</dbReference>
<proteinExistence type="inferred from homology"/>
<dbReference type="Pfam" id="PF02801">
    <property type="entry name" value="Ketoacyl-synt_C"/>
    <property type="match status" value="1"/>
</dbReference>
<dbReference type="InterPro" id="IPR020841">
    <property type="entry name" value="PKS_Beta-ketoAc_synthase_dom"/>
</dbReference>
<gene>
    <name evidence="5" type="ORF">CVV64_00095</name>
</gene>
<protein>
    <submittedName>
        <fullName evidence="5">Beta-ketoacyl-[acyl-carrier-protein] synthase II</fullName>
    </submittedName>
</protein>
<dbReference type="PROSITE" id="PS52004">
    <property type="entry name" value="KS3_2"/>
    <property type="match status" value="1"/>
</dbReference>
<evidence type="ECO:0000259" key="4">
    <source>
        <dbReference type="PROSITE" id="PS52004"/>
    </source>
</evidence>
<evidence type="ECO:0000256" key="2">
    <source>
        <dbReference type="ARBA" id="ARBA00022679"/>
    </source>
</evidence>
<accession>A0A2N1PU38</accession>
<dbReference type="SUPFAM" id="SSF53901">
    <property type="entry name" value="Thiolase-like"/>
    <property type="match status" value="2"/>
</dbReference>
<dbReference type="AlphaFoldDB" id="A0A2N1PU38"/>
<dbReference type="InterPro" id="IPR016039">
    <property type="entry name" value="Thiolase-like"/>
</dbReference>
<dbReference type="GO" id="GO:0004315">
    <property type="term" value="F:3-oxoacyl-[acyl-carrier-protein] synthase activity"/>
    <property type="evidence" value="ECO:0007669"/>
    <property type="project" value="TreeGrafter"/>
</dbReference>
<sequence>MKSGKDIDRVVITSVGVVSPNGIGFNAFSHSLREGQSGLGEIDLFDAGNMTSRIVGQIRDDDIECSGIASEVYRVFPGLKSQSDRKLLLGAMAFLEAVRDLEDRYLRESAIVLGTSLESFCISKLFELSPGNFDIDTYAGNLMDGQERTLLQAPLDFLGREITRKFHLSGPNLVNCSACTASTQAIGHSFQMIRSGRCRRVIAGGTDSMLNPLGLGGFSVLGALSTRNDLGAKAICPFDLWREGTVLGEGAAIIVMESLETATERGAPILAEILGYASTFDAYKLSEPDPQGRGISMAMRRAIAMSGSDVNNVDYISAHGTGTLLNDKMETAAIKGLFGERAYEIPVSSIKSMIGHLIGASGAVEVAAILCMMRDDFIAPTVNLEHPDPECDLDYVANVMRPARLNMCLKNSMGFGGQNAALVLGRFEQ</sequence>
<organism evidence="5 6">
    <name type="scientific">Candidatus Wallbacteria bacterium HGW-Wallbacteria-1</name>
    <dbReference type="NCBI Taxonomy" id="2013854"/>
    <lineage>
        <taxon>Bacteria</taxon>
        <taxon>Candidatus Walliibacteriota</taxon>
    </lineage>
</organism>